<accession>A0AAN9TA78</accession>
<dbReference type="AlphaFoldDB" id="A0AAN9TA78"/>
<evidence type="ECO:0000313" key="1">
    <source>
        <dbReference type="EMBL" id="KAK7575894.1"/>
    </source>
</evidence>
<name>A0AAN9TA78_9HEMI</name>
<sequence>MKKLVPLRENLLTLEVPGGIIYDATQNFEMDYSKEQCFETPRLMSHEGATWSLEVTLVASYMTPPGPFSNRVKPEFSSVKI</sequence>
<organism evidence="1 2">
    <name type="scientific">Parthenolecanium corni</name>
    <dbReference type="NCBI Taxonomy" id="536013"/>
    <lineage>
        <taxon>Eukaryota</taxon>
        <taxon>Metazoa</taxon>
        <taxon>Ecdysozoa</taxon>
        <taxon>Arthropoda</taxon>
        <taxon>Hexapoda</taxon>
        <taxon>Insecta</taxon>
        <taxon>Pterygota</taxon>
        <taxon>Neoptera</taxon>
        <taxon>Paraneoptera</taxon>
        <taxon>Hemiptera</taxon>
        <taxon>Sternorrhyncha</taxon>
        <taxon>Coccoidea</taxon>
        <taxon>Coccidae</taxon>
        <taxon>Parthenolecanium</taxon>
    </lineage>
</organism>
<proteinExistence type="predicted"/>
<protein>
    <submittedName>
        <fullName evidence="1">Uncharacterized protein</fullName>
    </submittedName>
</protein>
<reference evidence="1 2" key="1">
    <citation type="submission" date="2024-03" db="EMBL/GenBank/DDBJ databases">
        <title>Adaptation during the transition from Ophiocordyceps entomopathogen to insect associate is accompanied by gene loss and intensified selection.</title>
        <authorList>
            <person name="Ward C.M."/>
            <person name="Onetto C.A."/>
            <person name="Borneman A.R."/>
        </authorList>
    </citation>
    <scope>NUCLEOTIDE SEQUENCE [LARGE SCALE GENOMIC DNA]</scope>
    <source>
        <strain evidence="1">AWRI1</strain>
        <tissue evidence="1">Single Adult Female</tissue>
    </source>
</reference>
<dbReference type="EMBL" id="JBBCAQ010000036">
    <property type="protein sequence ID" value="KAK7575894.1"/>
    <property type="molecule type" value="Genomic_DNA"/>
</dbReference>
<gene>
    <name evidence="1" type="ORF">V9T40_012180</name>
</gene>
<evidence type="ECO:0000313" key="2">
    <source>
        <dbReference type="Proteomes" id="UP001367676"/>
    </source>
</evidence>
<dbReference type="Proteomes" id="UP001367676">
    <property type="component" value="Unassembled WGS sequence"/>
</dbReference>
<comment type="caution">
    <text evidence="1">The sequence shown here is derived from an EMBL/GenBank/DDBJ whole genome shotgun (WGS) entry which is preliminary data.</text>
</comment>
<keyword evidence="2" id="KW-1185">Reference proteome</keyword>